<evidence type="ECO:0000313" key="3">
    <source>
        <dbReference type="Proteomes" id="UP000023152"/>
    </source>
</evidence>
<accession>X6L7H2</accession>
<keyword evidence="3" id="KW-1185">Reference proteome</keyword>
<dbReference type="Proteomes" id="UP000023152">
    <property type="component" value="Unassembled WGS sequence"/>
</dbReference>
<reference evidence="2 3" key="1">
    <citation type="journal article" date="2013" name="Curr. Biol.">
        <title>The Genome of the Foraminiferan Reticulomyxa filosa.</title>
        <authorList>
            <person name="Glockner G."/>
            <person name="Hulsmann N."/>
            <person name="Schleicher M."/>
            <person name="Noegel A.A."/>
            <person name="Eichinger L."/>
            <person name="Gallinger C."/>
            <person name="Pawlowski J."/>
            <person name="Sierra R."/>
            <person name="Euteneuer U."/>
            <person name="Pillet L."/>
            <person name="Moustafa A."/>
            <person name="Platzer M."/>
            <person name="Groth M."/>
            <person name="Szafranski K."/>
            <person name="Schliwa M."/>
        </authorList>
    </citation>
    <scope>NUCLEOTIDE SEQUENCE [LARGE SCALE GENOMIC DNA]</scope>
</reference>
<feature type="compositionally biased region" description="Polar residues" evidence="1">
    <location>
        <begin position="156"/>
        <end position="171"/>
    </location>
</feature>
<evidence type="ECO:0000313" key="2">
    <source>
        <dbReference type="EMBL" id="ETN97757.1"/>
    </source>
</evidence>
<name>X6L7H2_RETFI</name>
<feature type="compositionally biased region" description="Basic residues" evidence="1">
    <location>
        <begin position="79"/>
        <end position="88"/>
    </location>
</feature>
<feature type="compositionally biased region" description="Basic and acidic residues" evidence="1">
    <location>
        <begin position="115"/>
        <end position="136"/>
    </location>
</feature>
<comment type="caution">
    <text evidence="2">The sequence shown here is derived from an EMBL/GenBank/DDBJ whole genome shotgun (WGS) entry which is preliminary data.</text>
</comment>
<feature type="non-terminal residue" evidence="2">
    <location>
        <position position="171"/>
    </location>
</feature>
<feature type="region of interest" description="Disordered" evidence="1">
    <location>
        <begin position="66"/>
        <end position="171"/>
    </location>
</feature>
<gene>
    <name evidence="2" type="ORF">RFI_39769</name>
</gene>
<dbReference type="AlphaFoldDB" id="X6L7H2"/>
<feature type="compositionally biased region" description="Basic and acidic residues" evidence="1">
    <location>
        <begin position="89"/>
        <end position="105"/>
    </location>
</feature>
<feature type="non-terminal residue" evidence="2">
    <location>
        <position position="1"/>
    </location>
</feature>
<sequence length="171" mass="20278">YYNDMDEARLSILEDVISEHDPHLFDVDMIAHTCFVEFDADLTSLATQSLTSPYVGTFIDRPIIATETQQTSQKNEGKKTKKDKQKKKQDKELTEQQKQQKEEQKKQKREKKKAKREEKEKKKEQKEKEKKNENKQKEKKQKKEKKQTMDEHAQCFFQNATPLQFVIGTQP</sequence>
<dbReference type="EMBL" id="ASPP01048717">
    <property type="protein sequence ID" value="ETN97757.1"/>
    <property type="molecule type" value="Genomic_DNA"/>
</dbReference>
<organism evidence="2 3">
    <name type="scientific">Reticulomyxa filosa</name>
    <dbReference type="NCBI Taxonomy" id="46433"/>
    <lineage>
        <taxon>Eukaryota</taxon>
        <taxon>Sar</taxon>
        <taxon>Rhizaria</taxon>
        <taxon>Retaria</taxon>
        <taxon>Foraminifera</taxon>
        <taxon>Monothalamids</taxon>
        <taxon>Reticulomyxidae</taxon>
        <taxon>Reticulomyxa</taxon>
    </lineage>
</organism>
<proteinExistence type="predicted"/>
<protein>
    <submittedName>
        <fullName evidence="2">Uncharacterized protein</fullName>
    </submittedName>
</protein>
<evidence type="ECO:0000256" key="1">
    <source>
        <dbReference type="SAM" id="MobiDB-lite"/>
    </source>
</evidence>